<evidence type="ECO:0000313" key="8">
    <source>
        <dbReference type="EMBL" id="RDY13390.1"/>
    </source>
</evidence>
<evidence type="ECO:0000256" key="2">
    <source>
        <dbReference type="ARBA" id="ARBA00022695"/>
    </source>
</evidence>
<dbReference type="Pfam" id="PF17917">
    <property type="entry name" value="RT_RNaseH"/>
    <property type="match status" value="1"/>
</dbReference>
<dbReference type="Gene3D" id="3.10.20.370">
    <property type="match status" value="1"/>
</dbReference>
<evidence type="ECO:0000256" key="1">
    <source>
        <dbReference type="ARBA" id="ARBA00022679"/>
    </source>
</evidence>
<protein>
    <submittedName>
        <fullName evidence="8">Retrovirus-related Pol polyprotein from transposon 17.6</fullName>
    </submittedName>
</protein>
<dbReference type="Gene3D" id="3.30.70.270">
    <property type="match status" value="1"/>
</dbReference>
<dbReference type="GO" id="GO:0003964">
    <property type="term" value="F:RNA-directed DNA polymerase activity"/>
    <property type="evidence" value="ECO:0007669"/>
    <property type="project" value="UniProtKB-KW"/>
</dbReference>
<keyword evidence="9" id="KW-1185">Reference proteome</keyword>
<dbReference type="Proteomes" id="UP000257109">
    <property type="component" value="Unassembled WGS sequence"/>
</dbReference>
<dbReference type="EMBL" id="QJKJ01000288">
    <property type="protein sequence ID" value="RDY13390.1"/>
    <property type="molecule type" value="Genomic_DNA"/>
</dbReference>
<dbReference type="GO" id="GO:0004519">
    <property type="term" value="F:endonuclease activity"/>
    <property type="evidence" value="ECO:0007669"/>
    <property type="project" value="UniProtKB-KW"/>
</dbReference>
<keyword evidence="3" id="KW-0540">Nuclease</keyword>
<evidence type="ECO:0000256" key="4">
    <source>
        <dbReference type="ARBA" id="ARBA00022759"/>
    </source>
</evidence>
<dbReference type="OrthoDB" id="10055717at2759"/>
<keyword evidence="1" id="KW-0808">Transferase</keyword>
<dbReference type="CDD" id="cd09274">
    <property type="entry name" value="RNase_HI_RT_Ty3"/>
    <property type="match status" value="1"/>
</dbReference>
<keyword evidence="6" id="KW-0695">RNA-directed DNA polymerase</keyword>
<reference evidence="8" key="1">
    <citation type="submission" date="2018-05" db="EMBL/GenBank/DDBJ databases">
        <title>Draft genome of Mucuna pruriens seed.</title>
        <authorList>
            <person name="Nnadi N.E."/>
            <person name="Vos R."/>
            <person name="Hasami M.H."/>
            <person name="Devisetty U.K."/>
            <person name="Aguiy J.C."/>
        </authorList>
    </citation>
    <scope>NUCLEOTIDE SEQUENCE [LARGE SCALE GENOMIC DNA]</scope>
    <source>
        <strain evidence="8">JCA_2017</strain>
    </source>
</reference>
<dbReference type="GO" id="GO:0016787">
    <property type="term" value="F:hydrolase activity"/>
    <property type="evidence" value="ECO:0007669"/>
    <property type="project" value="UniProtKB-KW"/>
</dbReference>
<organism evidence="8 9">
    <name type="scientific">Mucuna pruriens</name>
    <name type="common">Velvet bean</name>
    <name type="synonym">Dolichos pruriens</name>
    <dbReference type="NCBI Taxonomy" id="157652"/>
    <lineage>
        <taxon>Eukaryota</taxon>
        <taxon>Viridiplantae</taxon>
        <taxon>Streptophyta</taxon>
        <taxon>Embryophyta</taxon>
        <taxon>Tracheophyta</taxon>
        <taxon>Spermatophyta</taxon>
        <taxon>Magnoliopsida</taxon>
        <taxon>eudicotyledons</taxon>
        <taxon>Gunneridae</taxon>
        <taxon>Pentapetalae</taxon>
        <taxon>rosids</taxon>
        <taxon>fabids</taxon>
        <taxon>Fabales</taxon>
        <taxon>Fabaceae</taxon>
        <taxon>Papilionoideae</taxon>
        <taxon>50 kb inversion clade</taxon>
        <taxon>NPAAA clade</taxon>
        <taxon>indigoferoid/millettioid clade</taxon>
        <taxon>Phaseoleae</taxon>
        <taxon>Mucuna</taxon>
    </lineage>
</organism>
<evidence type="ECO:0000259" key="7">
    <source>
        <dbReference type="Pfam" id="PF17917"/>
    </source>
</evidence>
<keyword evidence="5" id="KW-0378">Hydrolase</keyword>
<evidence type="ECO:0000256" key="5">
    <source>
        <dbReference type="ARBA" id="ARBA00022801"/>
    </source>
</evidence>
<gene>
    <name evidence="8" type="primary">pol</name>
    <name evidence="8" type="ORF">CR513_01697</name>
</gene>
<dbReference type="SUPFAM" id="SSF56672">
    <property type="entry name" value="DNA/RNA polymerases"/>
    <property type="match status" value="1"/>
</dbReference>
<evidence type="ECO:0000256" key="3">
    <source>
        <dbReference type="ARBA" id="ARBA00022722"/>
    </source>
</evidence>
<sequence>MEVFMDNFTVYGHSFNACLESLSRVLDRCVETNLVLNFEKCHFMVTEGIFLWHLVSNRGIEIDKAKIDVITSLSHRTFVQKFTLSLNIQELKKRLTTTPILQAPNWELPFELMCDAFNLAIGAVLGQRDGKHSHVIAYASRTLDSVQANYTTIEKELLVIIFTLDKFHSYLLGSKIIVFSDHAALKFLLKKPDEKSRLIH</sequence>
<keyword evidence="2" id="KW-0548">Nucleotidyltransferase</keyword>
<evidence type="ECO:0000256" key="6">
    <source>
        <dbReference type="ARBA" id="ARBA00022918"/>
    </source>
</evidence>
<evidence type="ECO:0000313" key="9">
    <source>
        <dbReference type="Proteomes" id="UP000257109"/>
    </source>
</evidence>
<name>A0A371IEC7_MUCPR</name>
<feature type="non-terminal residue" evidence="8">
    <location>
        <position position="1"/>
    </location>
</feature>
<feature type="domain" description="Reverse transcriptase RNase H-like" evidence="7">
    <location>
        <begin position="107"/>
        <end position="199"/>
    </location>
</feature>
<dbReference type="InterPro" id="IPR043128">
    <property type="entry name" value="Rev_trsase/Diguanyl_cyclase"/>
</dbReference>
<dbReference type="PANTHER" id="PTHR34072">
    <property type="entry name" value="ENZYMATIC POLYPROTEIN-RELATED"/>
    <property type="match status" value="1"/>
</dbReference>
<proteinExistence type="predicted"/>
<comment type="caution">
    <text evidence="8">The sequence shown here is derived from an EMBL/GenBank/DDBJ whole genome shotgun (WGS) entry which is preliminary data.</text>
</comment>
<accession>A0A371IEC7</accession>
<keyword evidence="4" id="KW-0255">Endonuclease</keyword>
<dbReference type="InterPro" id="IPR041373">
    <property type="entry name" value="RT_RNaseH"/>
</dbReference>
<dbReference type="PANTHER" id="PTHR34072:SF57">
    <property type="entry name" value="RNA-DIRECTED DNA POLYMERASE"/>
    <property type="match status" value="1"/>
</dbReference>
<dbReference type="FunFam" id="3.10.20.370:FF:000001">
    <property type="entry name" value="Retrovirus-related Pol polyprotein from transposon 17.6-like protein"/>
    <property type="match status" value="1"/>
</dbReference>
<dbReference type="AlphaFoldDB" id="A0A371IEC7"/>
<dbReference type="InterPro" id="IPR043502">
    <property type="entry name" value="DNA/RNA_pol_sf"/>
</dbReference>